<dbReference type="EMBL" id="LN483249">
    <property type="protein sequence ID" value="CDZ97861.1"/>
    <property type="molecule type" value="Genomic_DNA"/>
</dbReference>
<feature type="domain" description="Calcineurin-like phosphoesterase" evidence="1">
    <location>
        <begin position="266"/>
        <end position="410"/>
    </location>
</feature>
<reference evidence="2" key="1">
    <citation type="submission" date="2014-08" db="EMBL/GenBank/DDBJ databases">
        <authorList>
            <person name="Sharma Rahul"/>
            <person name="Thines Marco"/>
        </authorList>
    </citation>
    <scope>NUCLEOTIDE SEQUENCE</scope>
</reference>
<dbReference type="Gene3D" id="3.60.21.10">
    <property type="match status" value="1"/>
</dbReference>
<dbReference type="InterPro" id="IPR029052">
    <property type="entry name" value="Metallo-depent_PP-like"/>
</dbReference>
<dbReference type="PANTHER" id="PTHR32440:SF0">
    <property type="entry name" value="PHOSPHATASE DCR2-RELATED"/>
    <property type="match status" value="1"/>
</dbReference>
<sequence length="636" mass="70483">MSVVETNIPRAKRGSSNLDWSFGFAQPKNHKIGWQNWDVVELESKPALSTAGNISQTNGSISDPEAEGDIEGVDESLPLDTCIFPPWQGFTDYCAPASTPAQDSRLGKWVRVDKDINKRSGIWYSYIYYRRSRRFDVPYITSLKIIPSSGPPPPSYTKSTGDDLTSGSWPALSGLSLAYKLQAVPGAFDGLDDSIQDEAEFQEADVITEIDILWGDASPWWGFKRIEPPIKEGTKRFPETQSLVVRMGIKPLPPKPELRFHANGTFRIMQVADLHYSTGVGVCKDTEKTPCVGDVDSALLLDSVLDAETPDMVIFSGDQLNGQQTSWDSMSVLSKFAKPVIDRKIPWALVFGNHDDENDLSRKELMSAISRMPYSVSIAGDKDVDGVGNYLLKVYSHDPSKTHLASIYMIDSGSYQKATSVFQKTTGYDYIKQSQIDWYLSTSSKIGLIERPFQPDTASDLEGIWTKRKRGGPKRTRQINTGERTLVKPNALMFFHIPLPEHINPADLDPDTGVPLDTGLLLDTGGSSSVNSGFFENGIKQATTGKIGKNKKEMNEVRVISNGHVHIAENCRRIQGIWMCFGGGGSYSGYGRIGFERRFRIFDISEFGERISTYKHTESGKIIDQMDLVGGDAPVL</sequence>
<dbReference type="CDD" id="cd07383">
    <property type="entry name" value="MPP_Dcr2"/>
    <property type="match status" value="1"/>
</dbReference>
<dbReference type="AlphaFoldDB" id="A0A0F7SG70"/>
<dbReference type="SUPFAM" id="SSF56300">
    <property type="entry name" value="Metallo-dependent phosphatases"/>
    <property type="match status" value="1"/>
</dbReference>
<dbReference type="Pfam" id="PF00149">
    <property type="entry name" value="Metallophos"/>
    <property type="match status" value="1"/>
</dbReference>
<keyword evidence="2" id="KW-0540">Nuclease</keyword>
<protein>
    <submittedName>
        <fullName evidence="2">Predicted DNA repair exonuclease SIA1</fullName>
    </submittedName>
</protein>
<proteinExistence type="predicted"/>
<dbReference type="Gene3D" id="2.100.10.50">
    <property type="match status" value="1"/>
</dbReference>
<dbReference type="InterPro" id="IPR004843">
    <property type="entry name" value="Calcineurin-like_PHP"/>
</dbReference>
<organism evidence="2">
    <name type="scientific">Phaffia rhodozyma</name>
    <name type="common">Yeast</name>
    <name type="synonym">Xanthophyllomyces dendrorhous</name>
    <dbReference type="NCBI Taxonomy" id="264483"/>
    <lineage>
        <taxon>Eukaryota</taxon>
        <taxon>Fungi</taxon>
        <taxon>Dikarya</taxon>
        <taxon>Basidiomycota</taxon>
        <taxon>Agaricomycotina</taxon>
        <taxon>Tremellomycetes</taxon>
        <taxon>Cystofilobasidiales</taxon>
        <taxon>Mrakiaceae</taxon>
        <taxon>Phaffia</taxon>
    </lineage>
</organism>
<dbReference type="GO" id="GO:0005737">
    <property type="term" value="C:cytoplasm"/>
    <property type="evidence" value="ECO:0007669"/>
    <property type="project" value="TreeGrafter"/>
</dbReference>
<evidence type="ECO:0000313" key="2">
    <source>
        <dbReference type="EMBL" id="CDZ97861.1"/>
    </source>
</evidence>
<dbReference type="GO" id="GO:0004721">
    <property type="term" value="F:phosphoprotein phosphatase activity"/>
    <property type="evidence" value="ECO:0007669"/>
    <property type="project" value="TreeGrafter"/>
</dbReference>
<name>A0A0F7SG70_PHARH</name>
<accession>A0A0F7SG70</accession>
<dbReference type="GO" id="GO:0004527">
    <property type="term" value="F:exonuclease activity"/>
    <property type="evidence" value="ECO:0007669"/>
    <property type="project" value="UniProtKB-KW"/>
</dbReference>
<keyword evidence="2" id="KW-0378">Hydrolase</keyword>
<keyword evidence="2" id="KW-0269">Exonuclease</keyword>
<dbReference type="PANTHER" id="PTHR32440">
    <property type="entry name" value="PHOSPHATASE DCR2-RELATED-RELATED"/>
    <property type="match status" value="1"/>
</dbReference>
<evidence type="ECO:0000259" key="1">
    <source>
        <dbReference type="Pfam" id="PF00149"/>
    </source>
</evidence>